<keyword evidence="4" id="KW-1185">Reference proteome</keyword>
<evidence type="ECO:0000313" key="3">
    <source>
        <dbReference type="EMBL" id="GKX27698.1"/>
    </source>
</evidence>
<dbReference type="InterPro" id="IPR029063">
    <property type="entry name" value="SAM-dependent_MTases_sf"/>
</dbReference>
<keyword evidence="3" id="KW-0489">Methyltransferase</keyword>
<dbReference type="GO" id="GO:0008168">
    <property type="term" value="F:methyltransferase activity"/>
    <property type="evidence" value="ECO:0007669"/>
    <property type="project" value="UniProtKB-KW"/>
</dbReference>
<dbReference type="EMBL" id="BRLB01000001">
    <property type="protein sequence ID" value="GKX27698.1"/>
    <property type="molecule type" value="Genomic_DNA"/>
</dbReference>
<evidence type="ECO:0000313" key="4">
    <source>
        <dbReference type="Proteomes" id="UP001144256"/>
    </source>
</evidence>
<dbReference type="RefSeq" id="WP_281811252.1">
    <property type="nucleotide sequence ID" value="NZ_BRLB01000001.1"/>
</dbReference>
<dbReference type="Gene3D" id="3.40.50.150">
    <property type="entry name" value="Vaccinia Virus protein VP39"/>
    <property type="match status" value="1"/>
</dbReference>
<organism evidence="3 4">
    <name type="scientific">Vallitalea longa</name>
    <dbReference type="NCBI Taxonomy" id="2936439"/>
    <lineage>
        <taxon>Bacteria</taxon>
        <taxon>Bacillati</taxon>
        <taxon>Bacillota</taxon>
        <taxon>Clostridia</taxon>
        <taxon>Lachnospirales</taxon>
        <taxon>Vallitaleaceae</taxon>
        <taxon>Vallitalea</taxon>
    </lineage>
</organism>
<proteinExistence type="predicted"/>
<dbReference type="Proteomes" id="UP001144256">
    <property type="component" value="Unassembled WGS sequence"/>
</dbReference>
<name>A0A9W5Y8I1_9FIRM</name>
<feature type="domain" description="Methyltransferase" evidence="2">
    <location>
        <begin position="43"/>
        <end position="168"/>
    </location>
</feature>
<feature type="region of interest" description="Disordered" evidence="1">
    <location>
        <begin position="1"/>
        <end position="23"/>
    </location>
</feature>
<dbReference type="CDD" id="cd02440">
    <property type="entry name" value="AdoMet_MTases"/>
    <property type="match status" value="1"/>
</dbReference>
<reference evidence="3" key="1">
    <citation type="submission" date="2022-06" db="EMBL/GenBank/DDBJ databases">
        <title>Vallitalea longa sp. nov., an anaerobic bacterium isolated from marine sediment.</title>
        <authorList>
            <person name="Hirano S."/>
            <person name="Terahara T."/>
            <person name="Mori K."/>
            <person name="Hamada M."/>
            <person name="Matsumoto R."/>
            <person name="Kobayashi T."/>
        </authorList>
    </citation>
    <scope>NUCLEOTIDE SEQUENCE</scope>
    <source>
        <strain evidence="3">SH18-1</strain>
    </source>
</reference>
<dbReference type="GO" id="GO:0032259">
    <property type="term" value="P:methylation"/>
    <property type="evidence" value="ECO:0007669"/>
    <property type="project" value="UniProtKB-KW"/>
</dbReference>
<protein>
    <submittedName>
        <fullName evidence="3">SAM-dependent methyltransferase</fullName>
    </submittedName>
</protein>
<evidence type="ECO:0000256" key="1">
    <source>
        <dbReference type="SAM" id="MobiDB-lite"/>
    </source>
</evidence>
<dbReference type="Pfam" id="PF13847">
    <property type="entry name" value="Methyltransf_31"/>
    <property type="match status" value="1"/>
</dbReference>
<evidence type="ECO:0000259" key="2">
    <source>
        <dbReference type="Pfam" id="PF13847"/>
    </source>
</evidence>
<dbReference type="AlphaFoldDB" id="A0A9W5Y8I1"/>
<sequence length="203" mass="23317">MQNNDLCKSKDSFKHNPMHSSRTRGPSSYFLYNQDIIFDELKIKKGYRLLDLGCGAGDYSIQASKLVGDSGMVYSLDKWKQIIDRVEKEVNKQGLMNVKTLVSNIEEEIPIDDDCIDICLISTVLHAIGLNECKDILFNEIHRVLKRDGRIAIIEIKKTDTPFGPPMMNRWSPEELEEVMKPYGFRKISYLDLGYSYMIQLGI</sequence>
<gene>
    <name evidence="3" type="ORF">SH1V18_01780</name>
</gene>
<accession>A0A9W5Y8I1</accession>
<comment type="caution">
    <text evidence="3">The sequence shown here is derived from an EMBL/GenBank/DDBJ whole genome shotgun (WGS) entry which is preliminary data.</text>
</comment>
<dbReference type="InterPro" id="IPR025714">
    <property type="entry name" value="Methyltranfer_dom"/>
</dbReference>
<keyword evidence="3" id="KW-0808">Transferase</keyword>
<dbReference type="SUPFAM" id="SSF53335">
    <property type="entry name" value="S-adenosyl-L-methionine-dependent methyltransferases"/>
    <property type="match status" value="1"/>
</dbReference>